<comment type="subcellular location">
    <subcellularLocation>
        <location evidence="1">Cytoplasm</location>
        <location evidence="1">Cytoskeleton</location>
        <location evidence="1">Spindle</location>
    </subcellularLocation>
</comment>
<evidence type="ECO:0000256" key="1">
    <source>
        <dbReference type="ARBA" id="ARBA00004186"/>
    </source>
</evidence>
<gene>
    <name evidence="8" type="primary">STU1</name>
    <name evidence="8" type="ORF">HDU87_004539</name>
</gene>
<accession>A0AAD5XPV0</accession>
<feature type="compositionally biased region" description="Polar residues" evidence="6">
    <location>
        <begin position="545"/>
        <end position="556"/>
    </location>
</feature>
<evidence type="ECO:0000313" key="8">
    <source>
        <dbReference type="EMBL" id="KAJ3177287.1"/>
    </source>
</evidence>
<feature type="region of interest" description="Disordered" evidence="6">
    <location>
        <begin position="275"/>
        <end position="300"/>
    </location>
</feature>
<evidence type="ECO:0000256" key="4">
    <source>
        <dbReference type="ARBA" id="ARBA00022701"/>
    </source>
</evidence>
<feature type="compositionally biased region" description="Low complexity" evidence="6">
    <location>
        <begin position="670"/>
        <end position="679"/>
    </location>
</feature>
<evidence type="ECO:0000259" key="7">
    <source>
        <dbReference type="SMART" id="SM01349"/>
    </source>
</evidence>
<dbReference type="GO" id="GO:0008017">
    <property type="term" value="F:microtubule binding"/>
    <property type="evidence" value="ECO:0007669"/>
    <property type="project" value="TreeGrafter"/>
</dbReference>
<comment type="caution">
    <text evidence="8">The sequence shown here is derived from an EMBL/GenBank/DDBJ whole genome shotgun (WGS) entry which is preliminary data.</text>
</comment>
<keyword evidence="5" id="KW-0131">Cell cycle</keyword>
<dbReference type="PANTHER" id="PTHR21567">
    <property type="entry name" value="CLASP"/>
    <property type="match status" value="1"/>
</dbReference>
<feature type="domain" description="TOG" evidence="7">
    <location>
        <begin position="309"/>
        <end position="552"/>
    </location>
</feature>
<protein>
    <submittedName>
        <fullName evidence="8">Suppressor of tub2 mutation</fullName>
    </submittedName>
</protein>
<dbReference type="GO" id="GO:0090307">
    <property type="term" value="P:mitotic spindle assembly"/>
    <property type="evidence" value="ECO:0007669"/>
    <property type="project" value="TreeGrafter"/>
</dbReference>
<feature type="domain" description="TOG" evidence="7">
    <location>
        <begin position="1"/>
        <end position="238"/>
    </location>
</feature>
<dbReference type="GO" id="GO:1990023">
    <property type="term" value="C:mitotic spindle midzone"/>
    <property type="evidence" value="ECO:0007669"/>
    <property type="project" value="TreeGrafter"/>
</dbReference>
<evidence type="ECO:0000313" key="9">
    <source>
        <dbReference type="Proteomes" id="UP001212152"/>
    </source>
</evidence>
<dbReference type="Pfam" id="PF12348">
    <property type="entry name" value="CLASP_N"/>
    <property type="match status" value="2"/>
</dbReference>
<dbReference type="InterPro" id="IPR024395">
    <property type="entry name" value="CLASP_N_dom"/>
</dbReference>
<feature type="compositionally biased region" description="Low complexity" evidence="6">
    <location>
        <begin position="588"/>
        <end position="604"/>
    </location>
</feature>
<keyword evidence="4" id="KW-0493">Microtubule</keyword>
<keyword evidence="3" id="KW-0132">Cell division</keyword>
<organism evidence="8 9">
    <name type="scientific">Geranomyces variabilis</name>
    <dbReference type="NCBI Taxonomy" id="109894"/>
    <lineage>
        <taxon>Eukaryota</taxon>
        <taxon>Fungi</taxon>
        <taxon>Fungi incertae sedis</taxon>
        <taxon>Chytridiomycota</taxon>
        <taxon>Chytridiomycota incertae sedis</taxon>
        <taxon>Chytridiomycetes</taxon>
        <taxon>Spizellomycetales</taxon>
        <taxon>Powellomycetaceae</taxon>
        <taxon>Geranomyces</taxon>
    </lineage>
</organism>
<feature type="compositionally biased region" description="Basic and acidic residues" evidence="6">
    <location>
        <begin position="614"/>
        <end position="628"/>
    </location>
</feature>
<evidence type="ECO:0000256" key="2">
    <source>
        <dbReference type="ARBA" id="ARBA00009549"/>
    </source>
</evidence>
<keyword evidence="5" id="KW-0498">Mitosis</keyword>
<dbReference type="InterPro" id="IPR011989">
    <property type="entry name" value="ARM-like"/>
</dbReference>
<proteinExistence type="inferred from homology"/>
<dbReference type="InterPro" id="IPR034085">
    <property type="entry name" value="TOG"/>
</dbReference>
<dbReference type="GO" id="GO:0005876">
    <property type="term" value="C:spindle microtubule"/>
    <property type="evidence" value="ECO:0007669"/>
    <property type="project" value="TreeGrafter"/>
</dbReference>
<name>A0AAD5XPV0_9FUNG</name>
<dbReference type="GO" id="GO:0051301">
    <property type="term" value="P:cell division"/>
    <property type="evidence" value="ECO:0007669"/>
    <property type="project" value="UniProtKB-KW"/>
</dbReference>
<dbReference type="InterPro" id="IPR016024">
    <property type="entry name" value="ARM-type_fold"/>
</dbReference>
<keyword evidence="9" id="KW-1185">Reference proteome</keyword>
<feature type="region of interest" description="Disordered" evidence="6">
    <location>
        <begin position="541"/>
        <end position="695"/>
    </location>
</feature>
<comment type="similarity">
    <text evidence="2">Belongs to the CLASP family.</text>
</comment>
<dbReference type="EMBL" id="JADGJQ010000034">
    <property type="protein sequence ID" value="KAJ3177287.1"/>
    <property type="molecule type" value="Genomic_DNA"/>
</dbReference>
<dbReference type="Gene3D" id="1.25.10.10">
    <property type="entry name" value="Leucine-rich Repeat Variant"/>
    <property type="match status" value="2"/>
</dbReference>
<dbReference type="GO" id="GO:0005815">
    <property type="term" value="C:microtubule organizing center"/>
    <property type="evidence" value="ECO:0007669"/>
    <property type="project" value="TreeGrafter"/>
</dbReference>
<dbReference type="GO" id="GO:0005881">
    <property type="term" value="C:cytoplasmic microtubule"/>
    <property type="evidence" value="ECO:0007669"/>
    <property type="project" value="TreeGrafter"/>
</dbReference>
<evidence type="ECO:0000256" key="5">
    <source>
        <dbReference type="ARBA" id="ARBA00022776"/>
    </source>
</evidence>
<sequence>MASSLVLFVQAAAAPSVERKVEALDRLTANYAEVNFHTYDAAEYQEFFDALVKCIKSPQFKLTQSALTFIPTVVASIAPNHNSAPLPQSLKIFTHILTPCLIERFADSKERTRELAQAAVVDLYRVICASQGARDGAAPYTQLLAFLDKQVQTNAFASKVARSREQAVSWLVACAQAVPDFAMRQYVPILMKMLEDTNEGIRTVSREAVVVLYNATTVKTMRTDIRKELVKNKTRGSIVEGILAQLVDNECTDPEPRAPSETDMTGVLAKLNGDSARTKREAVTPKDITPPATAGGTQAPTPVPLNVYSLRDLETEIANFCTTFDGKETEENWQSREVAIQRFRCLCRGNARDMNGFVLQLRPAVDAMARTLHSLRTALVITACSAIDDMANILGPELEPLTDVLVSNLIKLTGQAKKVVSTASINAIQKIIRQCGFQPKSLQYFATALSDKNATARSAAAVCVKTVLEEMTHEAEDRAVLERTGSVDVLEKALKKGLQDANGAVRQTCREAFALFKTAWSQRGDVLFATLDAATRKAIDRAASGASSNEPPTQVRPTFKRPPASARAAVMKSADQQPLVVIHETRSRAPTPTTTPAVTPYPSTLKGSKIAPQSHREGRHYPEPRGDENTPPTATQPFAPRVSDFASPMPPPRRHMPEFEAPSPAPPPSRRMFVANDSPLAPPAPDPEPSVQNGDNAADMMLDAAAPASWSSLLTSPNAEAQAQGRRQLLAALSGPEALTGGVPSDEDIRAVLFDRVGVVGNINACLAVLSPPDGLLALHSANILSFAQVFKTLLVALASFGQDEKVRAAWTDCVRCIAGATPFASLVNVATSHLAGSMGEYPKFEVADNTALEAALEWMEMVWAVHAGREDFAQYWIQQENAKMFFHSLIAAYAGHPARSRAFALLEALKPVTGFETMLEMCEPVARAEVLAAVEGDRPSQTPSNFDTWINASADNESTPKSNGGSDMAVHHVSEHNTATNPPASTTEPANLTFETWNMAGADDDVSDTRALLDESMLTAPPGCDDETEHEQLPTISFEVLPPAHTRRSAWTVETGPDAMDVDTAGVQPRNMETAREVSVAAAPVGPVLPVAARAGRRKHIVDLSYLADFKPQQTAILPTSDRATILTQSLAVLRAATNIAPAAEPTLATSATDRKVNGKDAPTTPAWRDLYGVITEAPTAAEGGEAEEQFWAEWGGEVLQIILECVQKREAMPAGDVEISLIALVRLLDTRGAEFFAGRESNIVSALLPILAAEPSKIREPHRFRHSANAAMQSALATLDPLVALNHFFALLEQPDPPPALVLTRSLDCAATLLLRLREPGSVLPRSAAVVMKYIGDSRLSLRCSAAHFVVGMVQAVGASLVWPMLSGLTSTQRVVVVRTVRSQLQLQAGIGVTV</sequence>
<evidence type="ECO:0000256" key="3">
    <source>
        <dbReference type="ARBA" id="ARBA00022618"/>
    </source>
</evidence>
<reference evidence="8" key="1">
    <citation type="submission" date="2020-05" db="EMBL/GenBank/DDBJ databases">
        <title>Phylogenomic resolution of chytrid fungi.</title>
        <authorList>
            <person name="Stajich J.E."/>
            <person name="Amses K."/>
            <person name="Simmons R."/>
            <person name="Seto K."/>
            <person name="Myers J."/>
            <person name="Bonds A."/>
            <person name="Quandt C.A."/>
            <person name="Barry K."/>
            <person name="Liu P."/>
            <person name="Grigoriev I."/>
            <person name="Longcore J.E."/>
            <person name="James T.Y."/>
        </authorList>
    </citation>
    <scope>NUCLEOTIDE SEQUENCE</scope>
    <source>
        <strain evidence="8">JEL0379</strain>
    </source>
</reference>
<evidence type="ECO:0000256" key="6">
    <source>
        <dbReference type="SAM" id="MobiDB-lite"/>
    </source>
</evidence>
<dbReference type="Proteomes" id="UP001212152">
    <property type="component" value="Unassembled WGS sequence"/>
</dbReference>
<dbReference type="SMART" id="SM01349">
    <property type="entry name" value="TOG"/>
    <property type="match status" value="2"/>
</dbReference>
<dbReference type="SUPFAM" id="SSF48371">
    <property type="entry name" value="ARM repeat"/>
    <property type="match status" value="1"/>
</dbReference>
<dbReference type="PANTHER" id="PTHR21567:SF9">
    <property type="entry name" value="CLIP-ASSOCIATING PROTEIN"/>
    <property type="match status" value="1"/>
</dbReference>